<dbReference type="Pfam" id="PF21027">
    <property type="entry name" value="Sde0182_C"/>
    <property type="match status" value="1"/>
</dbReference>
<dbReference type="GO" id="GO:0016799">
    <property type="term" value="F:hydrolase activity, hydrolyzing N-glycosyl compounds"/>
    <property type="evidence" value="ECO:0007669"/>
    <property type="project" value="InterPro"/>
</dbReference>
<dbReference type="AlphaFoldDB" id="A0A093V9E7"/>
<proteinExistence type="predicted"/>
<evidence type="ECO:0008006" key="4">
    <source>
        <dbReference type="Google" id="ProtNLM"/>
    </source>
</evidence>
<dbReference type="HOGENOM" id="CLU_029266_0_0_1"/>
<feature type="domain" description="Cellulose-binding Sde182 nucleoside hydrolase-like" evidence="1">
    <location>
        <begin position="16"/>
        <end position="285"/>
    </location>
</feature>
<evidence type="ECO:0000259" key="2">
    <source>
        <dbReference type="Pfam" id="PF21027"/>
    </source>
</evidence>
<dbReference type="eggNOG" id="ENOG502QXBB">
    <property type="taxonomic scope" value="Eukaryota"/>
</dbReference>
<name>A0A093V9E7_TALMA</name>
<dbReference type="Gene3D" id="2.60.40.10">
    <property type="entry name" value="Immunoglobulins"/>
    <property type="match status" value="1"/>
</dbReference>
<reference evidence="3" key="1">
    <citation type="journal article" date="2014" name="PLoS Genet.">
        <title>Signature Gene Expression Reveals Novel Clues to the Molecular Mechanisms of Dimorphic Transition in Penicillium marneffei.</title>
        <authorList>
            <person name="Yang E."/>
            <person name="Wang G."/>
            <person name="Cai J."/>
            <person name="Woo P.C."/>
            <person name="Lau S.K."/>
            <person name="Yuen K.-Y."/>
            <person name="Chow W.-N."/>
            <person name="Lin X."/>
        </authorList>
    </citation>
    <scope>NUCLEOTIDE SEQUENCE [LARGE SCALE GENOMIC DNA]</scope>
    <source>
        <strain evidence="3">PM1</strain>
    </source>
</reference>
<dbReference type="Pfam" id="PF07632">
    <property type="entry name" value="Sde182_NH-like"/>
    <property type="match status" value="1"/>
</dbReference>
<gene>
    <name evidence="3" type="ORF">GQ26_0180840</name>
</gene>
<dbReference type="InterPro" id="IPR048527">
    <property type="entry name" value="Sde182_C"/>
</dbReference>
<dbReference type="EMBL" id="JPOX01000018">
    <property type="protein sequence ID" value="KFX46589.1"/>
    <property type="molecule type" value="Genomic_DNA"/>
</dbReference>
<organism evidence="3">
    <name type="scientific">Talaromyces marneffei PM1</name>
    <dbReference type="NCBI Taxonomy" id="1077442"/>
    <lineage>
        <taxon>Eukaryota</taxon>
        <taxon>Fungi</taxon>
        <taxon>Dikarya</taxon>
        <taxon>Ascomycota</taxon>
        <taxon>Pezizomycotina</taxon>
        <taxon>Eurotiomycetes</taxon>
        <taxon>Eurotiomycetidae</taxon>
        <taxon>Eurotiales</taxon>
        <taxon>Trichocomaceae</taxon>
        <taxon>Talaromyces</taxon>
        <taxon>Talaromyces sect. Talaromyces</taxon>
    </lineage>
</organism>
<sequence length="500" mass="55627">MTLSRDRLQTFASKPRVFILSDISNEPDDAESLVRYLLYSNQFQTEGLVACTSTWMKNKVCPEDMRKIVDGYEKVVDNLNAHAHPNDLYPTAEYLRSLIKKGAETYGMSAVGDNIPLSEGGQLLLERIEATSEQPLWVLCWGGTNVLASVLLKIENTHSTSDAARLRSKLRVYAISDQDDTGTWIRNKYPDIFYICSVHGWSQYGLAAWSGISGEGWYGFDHGGPDPSKITKEWIHENIQIGPLGAVYPDFMFIPEGDTPTFLYLIQNGLGVPEHPNYGSWGGRYNLTDASGAGLINRHFSDVVDDVTGLDGRRHKSNQATVWRWRNAFQNDFAARMKWTLSPDLGSANHSPIISINDSTGSEPISFELEAGSTFQLDASATYDPDQRDTLTFKWYQYLDPSATQWSAEHEVGRLSIRPLNEVGNIVEVTLPPPEKSCVELISRKPMLRGQLLHLILEVEDNGSPSLVSYRRIVIQTTNEKLIGGGGGTDSIADAMKDAV</sequence>
<comment type="caution">
    <text evidence="3">The sequence shown here is derived from an EMBL/GenBank/DDBJ whole genome shotgun (WGS) entry which is preliminary data.</text>
</comment>
<protein>
    <recommendedName>
        <fullName evidence="4">Cellulose-binding protein</fullName>
    </recommendedName>
</protein>
<accession>A0A093V9E7</accession>
<dbReference type="InterPro" id="IPR011483">
    <property type="entry name" value="Sde182_NH-like"/>
</dbReference>
<evidence type="ECO:0000313" key="3">
    <source>
        <dbReference type="EMBL" id="KFX46589.1"/>
    </source>
</evidence>
<feature type="domain" description="Cellulose-binding Sde182 C-terminal" evidence="2">
    <location>
        <begin position="374"/>
        <end position="477"/>
    </location>
</feature>
<dbReference type="InterPro" id="IPR036452">
    <property type="entry name" value="Ribo_hydro-like"/>
</dbReference>
<dbReference type="Gene3D" id="3.90.245.10">
    <property type="entry name" value="Ribonucleoside hydrolase-like"/>
    <property type="match status" value="1"/>
</dbReference>
<evidence type="ECO:0000259" key="1">
    <source>
        <dbReference type="Pfam" id="PF07632"/>
    </source>
</evidence>
<dbReference type="InterPro" id="IPR013783">
    <property type="entry name" value="Ig-like_fold"/>
</dbReference>